<evidence type="ECO:0000313" key="3">
    <source>
        <dbReference type="Proteomes" id="UP001497392"/>
    </source>
</evidence>
<accession>A0ABP1GA66</accession>
<dbReference type="PANTHER" id="PTHR21091">
    <property type="entry name" value="METHYLTETRAHYDROFOLATE:HOMOCYSTEINE METHYLTRANSFERASE RELATED"/>
    <property type="match status" value="1"/>
</dbReference>
<keyword evidence="3" id="KW-1185">Reference proteome</keyword>
<name>A0ABP1GA66_9CHLO</name>
<evidence type="ECO:0000313" key="2">
    <source>
        <dbReference type="EMBL" id="CAL5228987.1"/>
    </source>
</evidence>
<dbReference type="Pfam" id="PF01208">
    <property type="entry name" value="URO-D"/>
    <property type="match status" value="1"/>
</dbReference>
<dbReference type="InterPro" id="IPR000257">
    <property type="entry name" value="Uroporphyrinogen_deCOase"/>
</dbReference>
<feature type="domain" description="Uroporphyrinogen decarboxylase (URO-D)" evidence="1">
    <location>
        <begin position="70"/>
        <end position="87"/>
    </location>
</feature>
<dbReference type="Proteomes" id="UP001497392">
    <property type="component" value="Unassembled WGS sequence"/>
</dbReference>
<comment type="caution">
    <text evidence="2">The sequence shown here is derived from an EMBL/GenBank/DDBJ whole genome shotgun (WGS) entry which is preliminary data.</text>
</comment>
<dbReference type="EMBL" id="CAXHTA020000019">
    <property type="protein sequence ID" value="CAL5228987.1"/>
    <property type="molecule type" value="Genomic_DNA"/>
</dbReference>
<protein>
    <submittedName>
        <fullName evidence="2">G12224 protein</fullName>
    </submittedName>
</protein>
<dbReference type="PROSITE" id="PS00907">
    <property type="entry name" value="UROD_2"/>
    <property type="match status" value="1"/>
</dbReference>
<gene>
    <name evidence="2" type="primary">g12224</name>
    <name evidence="2" type="ORF">VP750_LOCUS10893</name>
</gene>
<dbReference type="InterPro" id="IPR038071">
    <property type="entry name" value="UROD/MetE-like_sf"/>
</dbReference>
<proteinExistence type="predicted"/>
<dbReference type="SUPFAM" id="SSF51726">
    <property type="entry name" value="UROD/MetE-like"/>
    <property type="match status" value="1"/>
</dbReference>
<dbReference type="PANTHER" id="PTHR21091:SF174">
    <property type="entry name" value="UROPORPHYRINOGEN DECARBOXYLASE"/>
    <property type="match status" value="1"/>
</dbReference>
<reference evidence="2 3" key="1">
    <citation type="submission" date="2024-06" db="EMBL/GenBank/DDBJ databases">
        <authorList>
            <person name="Kraege A."/>
            <person name="Thomma B."/>
        </authorList>
    </citation>
    <scope>NUCLEOTIDE SEQUENCE [LARGE SCALE GENOMIC DNA]</scope>
</reference>
<evidence type="ECO:0000259" key="1">
    <source>
        <dbReference type="PROSITE" id="PS00907"/>
    </source>
</evidence>
<dbReference type="Gene3D" id="3.20.20.210">
    <property type="match status" value="1"/>
</dbReference>
<sequence length="309" mass="33616">MFSDILTPLPSIGIEWDIKKGFGPIISTPIRSMEDVRRLKPMEDPASSVPFVQQILGNLRSEVGNASTVLGFVGSPWTLAAYSIQAGSSKHYIELKQMMHSAPEVVHAFLDHLTEALIVYVCYQIDSGAQVVQLFDSWAHVLTPQQFAEFSLPYAQKVIDGVRAQRPGTPLMFHANGGVGKLQRMAESTADVLGLDWSTDMAEARAVLGPDRVLQGNMDPAVLFASEDVIRREVTRCLQQAGPHKHILNVGHGVIQKTPEDAVALFCELARQSASIHQDSTASNGSTLNGTDIEELKEMARAEVGLVGC</sequence>
<organism evidence="2 3">
    <name type="scientific">Coccomyxa viridis</name>
    <dbReference type="NCBI Taxonomy" id="1274662"/>
    <lineage>
        <taxon>Eukaryota</taxon>
        <taxon>Viridiplantae</taxon>
        <taxon>Chlorophyta</taxon>
        <taxon>core chlorophytes</taxon>
        <taxon>Trebouxiophyceae</taxon>
        <taxon>Trebouxiophyceae incertae sedis</taxon>
        <taxon>Coccomyxaceae</taxon>
        <taxon>Coccomyxa</taxon>
    </lineage>
</organism>